<keyword evidence="2" id="KW-0328">Glycosyltransferase</keyword>
<evidence type="ECO:0000313" key="5">
    <source>
        <dbReference type="EMBL" id="MXR40762.1"/>
    </source>
</evidence>
<evidence type="ECO:0000256" key="2">
    <source>
        <dbReference type="ARBA" id="ARBA00022676"/>
    </source>
</evidence>
<dbReference type="PANTHER" id="PTHR43179:SF12">
    <property type="entry name" value="GALACTOFURANOSYLTRANSFERASE GLFT2"/>
    <property type="match status" value="1"/>
</dbReference>
<evidence type="ECO:0000259" key="4">
    <source>
        <dbReference type="Pfam" id="PF00535"/>
    </source>
</evidence>
<name>A0A6B0SWX3_9EURY</name>
<evidence type="ECO:0000256" key="1">
    <source>
        <dbReference type="ARBA" id="ARBA00006739"/>
    </source>
</evidence>
<comment type="similarity">
    <text evidence="1">Belongs to the glycosyltransferase 2 family.</text>
</comment>
<gene>
    <name evidence="5" type="ORF">GRX01_05315</name>
</gene>
<dbReference type="GO" id="GO:0016757">
    <property type="term" value="F:glycosyltransferase activity"/>
    <property type="evidence" value="ECO:0007669"/>
    <property type="project" value="UniProtKB-KW"/>
</dbReference>
<dbReference type="Gene3D" id="3.90.550.10">
    <property type="entry name" value="Spore Coat Polysaccharide Biosynthesis Protein SpsA, Chain A"/>
    <property type="match status" value="1"/>
</dbReference>
<protein>
    <submittedName>
        <fullName evidence="5">Glycosyltransferase</fullName>
    </submittedName>
</protein>
<organism evidence="5 6">
    <name type="scientific">Halobaculum saliterrae</name>
    <dbReference type="NCBI Taxonomy" id="2073113"/>
    <lineage>
        <taxon>Archaea</taxon>
        <taxon>Methanobacteriati</taxon>
        <taxon>Methanobacteriota</taxon>
        <taxon>Stenosarchaea group</taxon>
        <taxon>Halobacteria</taxon>
        <taxon>Halobacteriales</taxon>
        <taxon>Haloferacaceae</taxon>
        <taxon>Halobaculum</taxon>
    </lineage>
</organism>
<dbReference type="InterPro" id="IPR001173">
    <property type="entry name" value="Glyco_trans_2-like"/>
</dbReference>
<reference evidence="5 6" key="1">
    <citation type="submission" date="2019-12" db="EMBL/GenBank/DDBJ databases">
        <title>Isolation and characterization of three novel carbon monoxide-oxidizing members of Halobacteria from salione crusts and soils.</title>
        <authorList>
            <person name="Myers M.R."/>
            <person name="King G.M."/>
        </authorList>
    </citation>
    <scope>NUCLEOTIDE SEQUENCE [LARGE SCALE GENOMIC DNA]</scope>
    <source>
        <strain evidence="5 6">WSA2</strain>
    </source>
</reference>
<dbReference type="Pfam" id="PF00535">
    <property type="entry name" value="Glycos_transf_2"/>
    <property type="match status" value="1"/>
</dbReference>
<proteinExistence type="inferred from homology"/>
<sequence>MKTSGTLTSQATIVVVSYNHADFIEQCLRTSLAEEPAEIIVVDTGSTDGTRDIVAREFPDVKLLTPAENLGYGVGNNTGVSEIDTEYTIILNPDTKVKPGCFRALLEPLRKADRRITTPKILTYGGERINTCGNVDHFTGLGFTRGFNQSPTKFTEPESISGLSGACFALRTALYRELDGFDEAFFLYMEDVELSWRAALNEIDIRYVPDAVVFHEYQDVAMPSEKIYHVERGRYYTLRKHLDAQIAVALLPSLLLTELLTCGFALLSGTDGIRNKLRAIRDGLTMDVNKVQKNPQKVLTRLAIEIPEDQLTYNRFDQFGKKLANAAYRLNYRLLNL</sequence>
<dbReference type="SUPFAM" id="SSF53448">
    <property type="entry name" value="Nucleotide-diphospho-sugar transferases"/>
    <property type="match status" value="1"/>
</dbReference>
<dbReference type="EMBL" id="WUUS01000003">
    <property type="protein sequence ID" value="MXR40762.1"/>
    <property type="molecule type" value="Genomic_DNA"/>
</dbReference>
<dbReference type="CDD" id="cd04186">
    <property type="entry name" value="GT_2_like_c"/>
    <property type="match status" value="1"/>
</dbReference>
<evidence type="ECO:0000256" key="3">
    <source>
        <dbReference type="ARBA" id="ARBA00022679"/>
    </source>
</evidence>
<evidence type="ECO:0000313" key="6">
    <source>
        <dbReference type="Proteomes" id="UP000437065"/>
    </source>
</evidence>
<dbReference type="AlphaFoldDB" id="A0A6B0SWX3"/>
<comment type="caution">
    <text evidence="5">The sequence shown here is derived from an EMBL/GenBank/DDBJ whole genome shotgun (WGS) entry which is preliminary data.</text>
</comment>
<dbReference type="Proteomes" id="UP000437065">
    <property type="component" value="Unassembled WGS sequence"/>
</dbReference>
<keyword evidence="3 5" id="KW-0808">Transferase</keyword>
<dbReference type="InterPro" id="IPR029044">
    <property type="entry name" value="Nucleotide-diphossugar_trans"/>
</dbReference>
<accession>A0A6B0SWX3</accession>
<keyword evidence="6" id="KW-1185">Reference proteome</keyword>
<dbReference type="PANTHER" id="PTHR43179">
    <property type="entry name" value="RHAMNOSYLTRANSFERASE WBBL"/>
    <property type="match status" value="1"/>
</dbReference>
<feature type="domain" description="Glycosyltransferase 2-like" evidence="4">
    <location>
        <begin position="12"/>
        <end position="178"/>
    </location>
</feature>